<accession>A0A419WBQ7</accession>
<dbReference type="PROSITE" id="PS51819">
    <property type="entry name" value="VOC"/>
    <property type="match status" value="1"/>
</dbReference>
<dbReference type="Pfam" id="PF22659">
    <property type="entry name" value="YycE-like_C"/>
    <property type="match status" value="1"/>
</dbReference>
<dbReference type="InterPro" id="IPR058997">
    <property type="entry name" value="YycE-like_C"/>
</dbReference>
<keyword evidence="3" id="KW-1185">Reference proteome</keyword>
<dbReference type="SUPFAM" id="SSF54593">
    <property type="entry name" value="Glyoxalase/Bleomycin resistance protein/Dihydroxybiphenyl dioxygenase"/>
    <property type="match status" value="1"/>
</dbReference>
<name>A0A419WBQ7_9BACT</name>
<comment type="caution">
    <text evidence="2">The sequence shown here is derived from an EMBL/GenBank/DDBJ whole genome shotgun (WGS) entry which is preliminary data.</text>
</comment>
<dbReference type="RefSeq" id="WP_120274024.1">
    <property type="nucleotide sequence ID" value="NZ_RAPN01000001.1"/>
</dbReference>
<feature type="domain" description="VOC" evidence="1">
    <location>
        <begin position="1"/>
        <end position="122"/>
    </location>
</feature>
<evidence type="ECO:0000313" key="2">
    <source>
        <dbReference type="EMBL" id="RKD92852.1"/>
    </source>
</evidence>
<keyword evidence="2" id="KW-0560">Oxidoreductase</keyword>
<dbReference type="CDD" id="cd06587">
    <property type="entry name" value="VOC"/>
    <property type="match status" value="1"/>
</dbReference>
<reference evidence="2 3" key="1">
    <citation type="submission" date="2018-09" db="EMBL/GenBank/DDBJ databases">
        <title>Genomic Encyclopedia of Archaeal and Bacterial Type Strains, Phase II (KMG-II): from individual species to whole genera.</title>
        <authorList>
            <person name="Goeker M."/>
        </authorList>
    </citation>
    <scope>NUCLEOTIDE SEQUENCE [LARGE SCALE GENOMIC DNA]</scope>
    <source>
        <strain evidence="2 3">DSM 27148</strain>
    </source>
</reference>
<keyword evidence="2" id="KW-0456">Lyase</keyword>
<dbReference type="GO" id="GO:0051213">
    <property type="term" value="F:dioxygenase activity"/>
    <property type="evidence" value="ECO:0007669"/>
    <property type="project" value="UniProtKB-KW"/>
</dbReference>
<evidence type="ECO:0000313" key="3">
    <source>
        <dbReference type="Proteomes" id="UP000283387"/>
    </source>
</evidence>
<dbReference type="Gene3D" id="3.10.180.10">
    <property type="entry name" value="2,3-Dihydroxybiphenyl 1,2-Dioxygenase, domain 1"/>
    <property type="match status" value="1"/>
</dbReference>
<evidence type="ECO:0000259" key="1">
    <source>
        <dbReference type="PROSITE" id="PS51819"/>
    </source>
</evidence>
<dbReference type="InterPro" id="IPR037523">
    <property type="entry name" value="VOC_core"/>
</dbReference>
<dbReference type="Pfam" id="PF22658">
    <property type="entry name" value="YycE-like_N"/>
    <property type="match status" value="1"/>
</dbReference>
<dbReference type="EMBL" id="RAPN01000001">
    <property type="protein sequence ID" value="RKD92852.1"/>
    <property type="molecule type" value="Genomic_DNA"/>
</dbReference>
<dbReference type="AlphaFoldDB" id="A0A419WBQ7"/>
<gene>
    <name evidence="2" type="ORF">BC643_3229</name>
</gene>
<dbReference type="InterPro" id="IPR029068">
    <property type="entry name" value="Glyas_Bleomycin-R_OHBP_Dase"/>
</dbReference>
<dbReference type="Proteomes" id="UP000283387">
    <property type="component" value="Unassembled WGS sequence"/>
</dbReference>
<dbReference type="GO" id="GO:0016829">
    <property type="term" value="F:lyase activity"/>
    <property type="evidence" value="ECO:0007669"/>
    <property type="project" value="UniProtKB-KW"/>
</dbReference>
<dbReference type="InterPro" id="IPR058998">
    <property type="entry name" value="YycE-like_N"/>
</dbReference>
<proteinExistence type="predicted"/>
<keyword evidence="2" id="KW-0223">Dioxygenase</keyword>
<organism evidence="2 3">
    <name type="scientific">Mangrovibacterium diazotrophicum</name>
    <dbReference type="NCBI Taxonomy" id="1261403"/>
    <lineage>
        <taxon>Bacteria</taxon>
        <taxon>Pseudomonadati</taxon>
        <taxon>Bacteroidota</taxon>
        <taxon>Bacteroidia</taxon>
        <taxon>Marinilabiliales</taxon>
        <taxon>Prolixibacteraceae</taxon>
        <taxon>Mangrovibacterium</taxon>
    </lineage>
</organism>
<protein>
    <submittedName>
        <fullName evidence="2">Catechol 2,3-dioxygenase-like lactoylglutathione lyase family enzyme</fullName>
    </submittedName>
</protein>
<sequence>MQFRYARHTPDLNALEDFYTGVLGLEVLGRFEGHSGYDGVFLGKEGKGWHFEFTQSEDLPEHSSDDDDLLVFYAESQLEYDTIWAAIHEGGLELVLPKNPYWIEHGICILDPDGFRVMISRQRVKG</sequence>
<dbReference type="OrthoDB" id="8018325at2"/>